<protein>
    <submittedName>
        <fullName evidence="3">Universal stress protein</fullName>
    </submittedName>
</protein>
<dbReference type="PANTHER" id="PTHR46268">
    <property type="entry name" value="STRESS RESPONSE PROTEIN NHAX"/>
    <property type="match status" value="1"/>
</dbReference>
<organism evidence="3 4">
    <name type="scientific">Natranaeroarchaeum aerophilus</name>
    <dbReference type="NCBI Taxonomy" id="2917711"/>
    <lineage>
        <taxon>Archaea</taxon>
        <taxon>Methanobacteriati</taxon>
        <taxon>Methanobacteriota</taxon>
        <taxon>Stenosarchaea group</taxon>
        <taxon>Halobacteria</taxon>
        <taxon>Halobacteriales</taxon>
        <taxon>Natronoarchaeaceae</taxon>
        <taxon>Natranaeroarchaeum</taxon>
    </lineage>
</organism>
<dbReference type="RefSeq" id="WP_250597844.1">
    <property type="nucleotide sequence ID" value="NZ_JAKRVY010000008.1"/>
</dbReference>
<dbReference type="CDD" id="cd00293">
    <property type="entry name" value="USP-like"/>
    <property type="match status" value="1"/>
</dbReference>
<sequence length="143" mass="15387">MYSDILVPTDGGASVETVLEHTTDIADEDSTTVHVLYVIDDGAFLTLQEEMKAEVLEDLQSEGERALSEVADSLDDAGYRVETAIRRGSPAETIVSYVDDADIDLVTMGTQADEFTENMLGSTSQKVVTKSPAPVLTVNVAEE</sequence>
<dbReference type="EMBL" id="JAKRVY010000008">
    <property type="protein sequence ID" value="MCL9814680.1"/>
    <property type="molecule type" value="Genomic_DNA"/>
</dbReference>
<dbReference type="PRINTS" id="PR01438">
    <property type="entry name" value="UNVRSLSTRESS"/>
</dbReference>
<proteinExistence type="inferred from homology"/>
<dbReference type="Proteomes" id="UP001202674">
    <property type="component" value="Unassembled WGS sequence"/>
</dbReference>
<accession>A0AAE3FT73</accession>
<dbReference type="SUPFAM" id="SSF52402">
    <property type="entry name" value="Adenine nucleotide alpha hydrolases-like"/>
    <property type="match status" value="1"/>
</dbReference>
<evidence type="ECO:0000313" key="3">
    <source>
        <dbReference type="EMBL" id="MCL9814680.1"/>
    </source>
</evidence>
<dbReference type="InterPro" id="IPR014729">
    <property type="entry name" value="Rossmann-like_a/b/a_fold"/>
</dbReference>
<evidence type="ECO:0000313" key="4">
    <source>
        <dbReference type="Proteomes" id="UP001202674"/>
    </source>
</evidence>
<dbReference type="Gene3D" id="3.40.50.620">
    <property type="entry name" value="HUPs"/>
    <property type="match status" value="1"/>
</dbReference>
<reference evidence="3 4" key="1">
    <citation type="journal article" date="2022" name="Syst. Appl. Microbiol.">
        <title>Natronocalculus amylovorans gen. nov., sp. nov., and Natranaeroarchaeum aerophilus sp. nov., dominant culturable amylolytic natronoarchaea from hypersaline soda lakes in southwestern Siberia.</title>
        <authorList>
            <person name="Sorokin D.Y."/>
            <person name="Elcheninov A.G."/>
            <person name="Khizhniak T.V."/>
            <person name="Koenen M."/>
            <person name="Bale N.J."/>
            <person name="Damste J.S.S."/>
            <person name="Kublanov I.V."/>
        </authorList>
    </citation>
    <scope>NUCLEOTIDE SEQUENCE [LARGE SCALE GENOMIC DNA]</scope>
    <source>
        <strain evidence="3 4">AArc-St1-1</strain>
    </source>
</reference>
<dbReference type="InterPro" id="IPR006015">
    <property type="entry name" value="Universal_stress_UspA"/>
</dbReference>
<evidence type="ECO:0000259" key="2">
    <source>
        <dbReference type="Pfam" id="PF00582"/>
    </source>
</evidence>
<dbReference type="InterPro" id="IPR006016">
    <property type="entry name" value="UspA"/>
</dbReference>
<keyword evidence="4" id="KW-1185">Reference proteome</keyword>
<dbReference type="AlphaFoldDB" id="A0AAE3FT73"/>
<dbReference type="Pfam" id="PF00582">
    <property type="entry name" value="Usp"/>
    <property type="match status" value="1"/>
</dbReference>
<dbReference type="PANTHER" id="PTHR46268:SF6">
    <property type="entry name" value="UNIVERSAL STRESS PROTEIN UP12"/>
    <property type="match status" value="1"/>
</dbReference>
<name>A0AAE3FT73_9EURY</name>
<comment type="similarity">
    <text evidence="1">Belongs to the universal stress protein A family.</text>
</comment>
<gene>
    <name evidence="3" type="ORF">AArcSt11_13560</name>
</gene>
<evidence type="ECO:0000256" key="1">
    <source>
        <dbReference type="ARBA" id="ARBA00008791"/>
    </source>
</evidence>
<comment type="caution">
    <text evidence="3">The sequence shown here is derived from an EMBL/GenBank/DDBJ whole genome shotgun (WGS) entry which is preliminary data.</text>
</comment>
<feature type="domain" description="UspA" evidence="2">
    <location>
        <begin position="1"/>
        <end position="138"/>
    </location>
</feature>